<reference evidence="1 2" key="1">
    <citation type="journal article" date="2020" name="ISME J.">
        <title>Uncovering the hidden diversity of litter-decomposition mechanisms in mushroom-forming fungi.</title>
        <authorList>
            <person name="Floudas D."/>
            <person name="Bentzer J."/>
            <person name="Ahren D."/>
            <person name="Johansson T."/>
            <person name="Persson P."/>
            <person name="Tunlid A."/>
        </authorList>
    </citation>
    <scope>NUCLEOTIDE SEQUENCE [LARGE SCALE GENOMIC DNA]</scope>
    <source>
        <strain evidence="1 2">CBS 291.85</strain>
    </source>
</reference>
<protein>
    <submittedName>
        <fullName evidence="1">Uncharacterized protein</fullName>
    </submittedName>
</protein>
<evidence type="ECO:0000313" key="2">
    <source>
        <dbReference type="Proteomes" id="UP000559256"/>
    </source>
</evidence>
<dbReference type="EMBL" id="JAACJM010000152">
    <property type="protein sequence ID" value="KAF5342939.1"/>
    <property type="molecule type" value="Genomic_DNA"/>
</dbReference>
<keyword evidence="2" id="KW-1185">Reference proteome</keyword>
<comment type="caution">
    <text evidence="1">The sequence shown here is derived from an EMBL/GenBank/DDBJ whole genome shotgun (WGS) entry which is preliminary data.</text>
</comment>
<evidence type="ECO:0000313" key="1">
    <source>
        <dbReference type="EMBL" id="KAF5342939.1"/>
    </source>
</evidence>
<name>A0A8H5CKD1_9AGAR</name>
<sequence>MDNFITLDLSINHDGLDSLTDVDELQSPPLHQDGLKKVKAYCYLLTLSMHRAVCLPSVLLPKPEATCLPGLLGLTRDALPLSTLRYFVITSPHFHSFNRLINPRPLHLHHSRTL</sequence>
<dbReference type="AlphaFoldDB" id="A0A8H5CKD1"/>
<gene>
    <name evidence="1" type="ORF">D9758_014954</name>
</gene>
<proteinExistence type="predicted"/>
<dbReference type="Proteomes" id="UP000559256">
    <property type="component" value="Unassembled WGS sequence"/>
</dbReference>
<accession>A0A8H5CKD1</accession>
<organism evidence="1 2">
    <name type="scientific">Tetrapyrgos nigripes</name>
    <dbReference type="NCBI Taxonomy" id="182062"/>
    <lineage>
        <taxon>Eukaryota</taxon>
        <taxon>Fungi</taxon>
        <taxon>Dikarya</taxon>
        <taxon>Basidiomycota</taxon>
        <taxon>Agaricomycotina</taxon>
        <taxon>Agaricomycetes</taxon>
        <taxon>Agaricomycetidae</taxon>
        <taxon>Agaricales</taxon>
        <taxon>Marasmiineae</taxon>
        <taxon>Marasmiaceae</taxon>
        <taxon>Tetrapyrgos</taxon>
    </lineage>
</organism>